<keyword evidence="4" id="KW-0493">Microtubule</keyword>
<dbReference type="InterPro" id="IPR002453">
    <property type="entry name" value="Beta_tubulin"/>
</dbReference>
<dbReference type="Pfam" id="PF03953">
    <property type="entry name" value="Tubulin_C"/>
    <property type="match status" value="1"/>
</dbReference>
<evidence type="ECO:0000256" key="7">
    <source>
        <dbReference type="ARBA" id="ARBA00023212"/>
    </source>
</evidence>
<dbReference type="Pfam" id="PF00091">
    <property type="entry name" value="Tubulin"/>
    <property type="match status" value="1"/>
</dbReference>
<dbReference type="GO" id="GO:0007017">
    <property type="term" value="P:microtubule-based process"/>
    <property type="evidence" value="ECO:0007669"/>
    <property type="project" value="InterPro"/>
</dbReference>
<evidence type="ECO:0000256" key="1">
    <source>
        <dbReference type="ARBA" id="ARBA00004245"/>
    </source>
</evidence>
<dbReference type="GO" id="GO:0005525">
    <property type="term" value="F:GTP binding"/>
    <property type="evidence" value="ECO:0007669"/>
    <property type="project" value="UniProtKB-KW"/>
</dbReference>
<comment type="subunit">
    <text evidence="3">Dimer of alpha and beta chains. A typical microtubule is a hollow water-filled tube with an outer diameter of 25 nm and an inner diameter of 15 nM. Alpha-beta heterodimers associate head-to-tail to form protofilaments running lengthwise along the microtubule wall with the beta-tubulin subunit facing the microtubule plus end conferring a structural polarity. Microtubules usually have 13 protofilaments but different protofilament numbers can be found in some organisms and specialized cells.</text>
</comment>
<dbReference type="GO" id="GO:0005200">
    <property type="term" value="F:structural constituent of cytoskeleton"/>
    <property type="evidence" value="ECO:0007669"/>
    <property type="project" value="InterPro"/>
</dbReference>
<accession>W3XBE5</accession>
<evidence type="ECO:0000259" key="9">
    <source>
        <dbReference type="SMART" id="SM00865"/>
    </source>
</evidence>
<evidence type="ECO:0000256" key="4">
    <source>
        <dbReference type="ARBA" id="ARBA00022701"/>
    </source>
</evidence>
<dbReference type="InterPro" id="IPR003008">
    <property type="entry name" value="Tubulin_FtsZ_GTPase"/>
</dbReference>
<dbReference type="InterPro" id="IPR000217">
    <property type="entry name" value="Tubulin"/>
</dbReference>
<dbReference type="eggNOG" id="KOG1375">
    <property type="taxonomic scope" value="Eukaryota"/>
</dbReference>
<dbReference type="KEGG" id="pfy:PFICI_05284"/>
<dbReference type="Gene3D" id="3.30.1330.20">
    <property type="entry name" value="Tubulin/FtsZ, C-terminal domain"/>
    <property type="match status" value="1"/>
</dbReference>
<reference evidence="11" key="1">
    <citation type="journal article" date="2015" name="BMC Genomics">
        <title>Genomic and transcriptomic analysis of the endophytic fungus Pestalotiopsis fici reveals its lifestyle and high potential for synthesis of natural products.</title>
        <authorList>
            <person name="Wang X."/>
            <person name="Zhang X."/>
            <person name="Liu L."/>
            <person name="Xiang M."/>
            <person name="Wang W."/>
            <person name="Sun X."/>
            <person name="Che Y."/>
            <person name="Guo L."/>
            <person name="Liu G."/>
            <person name="Guo L."/>
            <person name="Wang C."/>
            <person name="Yin W.B."/>
            <person name="Stadler M."/>
            <person name="Zhang X."/>
            <person name="Liu X."/>
        </authorList>
    </citation>
    <scope>NUCLEOTIDE SEQUENCE [LARGE SCALE GENOMIC DNA]</scope>
    <source>
        <strain evidence="11">W106-1 / CGMCC3.15140</strain>
    </source>
</reference>
<dbReference type="STRING" id="1229662.W3XBE5"/>
<dbReference type="SMART" id="SM00864">
    <property type="entry name" value="Tubulin"/>
    <property type="match status" value="1"/>
</dbReference>
<dbReference type="SMART" id="SM00865">
    <property type="entry name" value="Tubulin_C"/>
    <property type="match status" value="1"/>
</dbReference>
<protein>
    <submittedName>
        <fullName evidence="10">Tubulin beta chain</fullName>
    </submittedName>
</protein>
<dbReference type="InterPro" id="IPR037103">
    <property type="entry name" value="Tubulin/FtsZ-like_C"/>
</dbReference>
<dbReference type="GO" id="GO:0003924">
    <property type="term" value="F:GTPase activity"/>
    <property type="evidence" value="ECO:0007669"/>
    <property type="project" value="InterPro"/>
</dbReference>
<dbReference type="HOGENOM" id="CLU_015718_1_1_1"/>
<keyword evidence="7" id="KW-0206">Cytoskeleton</keyword>
<keyword evidence="6" id="KW-0342">GTP-binding</keyword>
<evidence type="ECO:0000259" key="8">
    <source>
        <dbReference type="SMART" id="SM00864"/>
    </source>
</evidence>
<dbReference type="InParanoid" id="W3XBE5"/>
<dbReference type="PRINTS" id="PR01161">
    <property type="entry name" value="TUBULIN"/>
</dbReference>
<dbReference type="InterPro" id="IPR023123">
    <property type="entry name" value="Tubulin_C"/>
</dbReference>
<dbReference type="Proteomes" id="UP000030651">
    <property type="component" value="Unassembled WGS sequence"/>
</dbReference>
<keyword evidence="11" id="KW-1185">Reference proteome</keyword>
<dbReference type="InterPro" id="IPR008280">
    <property type="entry name" value="Tub_FtsZ_C"/>
</dbReference>
<keyword evidence="7" id="KW-0963">Cytoplasm</keyword>
<evidence type="ECO:0000256" key="5">
    <source>
        <dbReference type="ARBA" id="ARBA00022741"/>
    </source>
</evidence>
<dbReference type="GO" id="GO:0005874">
    <property type="term" value="C:microtubule"/>
    <property type="evidence" value="ECO:0007669"/>
    <property type="project" value="UniProtKB-KW"/>
</dbReference>
<dbReference type="PRINTS" id="PR01163">
    <property type="entry name" value="BETATUBULIN"/>
</dbReference>
<dbReference type="PANTHER" id="PTHR11588">
    <property type="entry name" value="TUBULIN"/>
    <property type="match status" value="1"/>
</dbReference>
<feature type="domain" description="Tubulin/FtsZ GTPase" evidence="8">
    <location>
        <begin position="48"/>
        <end position="244"/>
    </location>
</feature>
<evidence type="ECO:0000313" key="10">
    <source>
        <dbReference type="EMBL" id="ETS83408.1"/>
    </source>
</evidence>
<sequence>MVREIIHLSVGQCGNQIGSAFWETIAREHGLDQSGHYSGIDTNQHEKIDVYFQEHQDSNYTPRAILVDQDPDIFNAVCSGYGQMFRQDNILSGKYNAGGTWFTEWHDEDAKLVEQVLENVRREAENCDCFQGFQLTHSVAGGAGGGMGTILLSKLREEYPDRMMATFSTMPSLKVSQGLVEPYNAVLAISQLIENCDVVFCLDNEALYDICTERLKIAQPAYANLNHLASMVMSDISASFRFPGQRNSDLRKMAMNLVTIPRLHFLSVAYAPLTNRQPDVGSSHKLTASGLIQQMFKPKNLMTACDVGNRHYLACSAIFRGRVPIQEIEDHVRFIRDDNSECSMERIPDNLQTSYCSQATQGLDLSGTLIENSTAIQHVFQRLSKEFTWLLCRKQYLFPYEMRGLYEFEFTEAVSNMDDLVLDYQLYNAQSL</sequence>
<name>W3XBE5_PESFW</name>
<comment type="subcellular location">
    <subcellularLocation>
        <location evidence="1">Cytoplasm</location>
        <location evidence="1">Cytoskeleton</location>
    </subcellularLocation>
</comment>
<evidence type="ECO:0000313" key="11">
    <source>
        <dbReference type="Proteomes" id="UP000030651"/>
    </source>
</evidence>
<dbReference type="OrthoDB" id="10364502at2759"/>
<proteinExistence type="inferred from homology"/>
<dbReference type="InterPro" id="IPR018316">
    <property type="entry name" value="Tubulin/FtsZ_2-layer-sand-dom"/>
</dbReference>
<evidence type="ECO:0000256" key="3">
    <source>
        <dbReference type="ARBA" id="ARBA00011747"/>
    </source>
</evidence>
<comment type="similarity">
    <text evidence="2">Belongs to the tubulin family.</text>
</comment>
<dbReference type="SUPFAM" id="SSF52490">
    <property type="entry name" value="Tubulin nucleotide-binding domain-like"/>
    <property type="match status" value="1"/>
</dbReference>
<dbReference type="EMBL" id="KI912111">
    <property type="protein sequence ID" value="ETS83408.1"/>
    <property type="molecule type" value="Genomic_DNA"/>
</dbReference>
<dbReference type="SUPFAM" id="SSF55307">
    <property type="entry name" value="Tubulin C-terminal domain-like"/>
    <property type="match status" value="1"/>
</dbReference>
<evidence type="ECO:0000256" key="6">
    <source>
        <dbReference type="ARBA" id="ARBA00023134"/>
    </source>
</evidence>
<dbReference type="RefSeq" id="XP_007832056.1">
    <property type="nucleotide sequence ID" value="XM_007833865.1"/>
</dbReference>
<evidence type="ECO:0000256" key="2">
    <source>
        <dbReference type="ARBA" id="ARBA00009636"/>
    </source>
</evidence>
<dbReference type="AlphaFoldDB" id="W3XBE5"/>
<dbReference type="Gene3D" id="3.40.50.1440">
    <property type="entry name" value="Tubulin/FtsZ, GTPase domain"/>
    <property type="match status" value="1"/>
</dbReference>
<dbReference type="Gene3D" id="1.10.287.600">
    <property type="entry name" value="Helix hairpin bin"/>
    <property type="match status" value="1"/>
</dbReference>
<gene>
    <name evidence="10" type="ORF">PFICI_05284</name>
</gene>
<keyword evidence="5" id="KW-0547">Nucleotide-binding</keyword>
<organism evidence="10 11">
    <name type="scientific">Pestalotiopsis fici (strain W106-1 / CGMCC3.15140)</name>
    <dbReference type="NCBI Taxonomy" id="1229662"/>
    <lineage>
        <taxon>Eukaryota</taxon>
        <taxon>Fungi</taxon>
        <taxon>Dikarya</taxon>
        <taxon>Ascomycota</taxon>
        <taxon>Pezizomycotina</taxon>
        <taxon>Sordariomycetes</taxon>
        <taxon>Xylariomycetidae</taxon>
        <taxon>Amphisphaeriales</taxon>
        <taxon>Sporocadaceae</taxon>
        <taxon>Pestalotiopsis</taxon>
    </lineage>
</organism>
<feature type="domain" description="Tubulin/FtsZ 2-layer sandwich" evidence="9">
    <location>
        <begin position="246"/>
        <end position="385"/>
    </location>
</feature>
<dbReference type="CDD" id="cd02187">
    <property type="entry name" value="beta_tubulin"/>
    <property type="match status" value="1"/>
</dbReference>
<dbReference type="GeneID" id="19270297"/>
<dbReference type="InterPro" id="IPR036525">
    <property type="entry name" value="Tubulin/FtsZ_GTPase_sf"/>
</dbReference>